<dbReference type="PANTHER" id="PTHR30250">
    <property type="entry name" value="PST FAMILY PREDICTED COLANIC ACID TRANSPORTER"/>
    <property type="match status" value="1"/>
</dbReference>
<evidence type="ECO:0000256" key="6">
    <source>
        <dbReference type="SAM" id="Phobius"/>
    </source>
</evidence>
<comment type="subcellular location">
    <subcellularLocation>
        <location evidence="1">Cell membrane</location>
        <topology evidence="1">Multi-pass membrane protein</topology>
    </subcellularLocation>
</comment>
<reference evidence="7" key="1">
    <citation type="submission" date="2020-10" db="EMBL/GenBank/DDBJ databases">
        <authorList>
            <person name="Lu T."/>
            <person name="Wang Q."/>
            <person name="Han X."/>
        </authorList>
    </citation>
    <scope>NUCLEOTIDE SEQUENCE</scope>
    <source>
        <strain evidence="7">WQ 117</strain>
    </source>
</reference>
<dbReference type="InterPro" id="IPR050833">
    <property type="entry name" value="Poly_Biosynth_Transport"/>
</dbReference>
<comment type="caution">
    <text evidence="7">The sequence shown here is derived from an EMBL/GenBank/DDBJ whole genome shotgun (WGS) entry which is preliminary data.</text>
</comment>
<feature type="transmembrane region" description="Helical" evidence="6">
    <location>
        <begin position="372"/>
        <end position="391"/>
    </location>
</feature>
<evidence type="ECO:0000313" key="8">
    <source>
        <dbReference type="Proteomes" id="UP000608754"/>
    </source>
</evidence>
<gene>
    <name evidence="7" type="ORF">IM532_13005</name>
</gene>
<evidence type="ECO:0000256" key="3">
    <source>
        <dbReference type="ARBA" id="ARBA00022692"/>
    </source>
</evidence>
<dbReference type="AlphaFoldDB" id="A0A8J7FR66"/>
<feature type="transmembrane region" description="Helical" evidence="6">
    <location>
        <begin position="438"/>
        <end position="457"/>
    </location>
</feature>
<accession>A0A8J7FR66</accession>
<dbReference type="EMBL" id="JADGIK010000014">
    <property type="protein sequence ID" value="MBF0598349.1"/>
    <property type="molecule type" value="Genomic_DNA"/>
</dbReference>
<dbReference type="Proteomes" id="UP000608754">
    <property type="component" value="Unassembled WGS sequence"/>
</dbReference>
<keyword evidence="4 6" id="KW-1133">Transmembrane helix</keyword>
<feature type="transmembrane region" description="Helical" evidence="6">
    <location>
        <begin position="182"/>
        <end position="203"/>
    </location>
</feature>
<dbReference type="Pfam" id="PF01943">
    <property type="entry name" value="Polysacc_synt"/>
    <property type="match status" value="1"/>
</dbReference>
<dbReference type="PANTHER" id="PTHR30250:SF26">
    <property type="entry name" value="PSMA PROTEIN"/>
    <property type="match status" value="1"/>
</dbReference>
<feature type="transmembrane region" description="Helical" evidence="6">
    <location>
        <begin position="311"/>
        <end position="334"/>
    </location>
</feature>
<feature type="transmembrane region" description="Helical" evidence="6">
    <location>
        <begin position="224"/>
        <end position="242"/>
    </location>
</feature>
<evidence type="ECO:0000256" key="5">
    <source>
        <dbReference type="ARBA" id="ARBA00023136"/>
    </source>
</evidence>
<keyword evidence="8" id="KW-1185">Reference proteome</keyword>
<feature type="transmembrane region" description="Helical" evidence="6">
    <location>
        <begin position="125"/>
        <end position="146"/>
    </location>
</feature>
<keyword evidence="5 6" id="KW-0472">Membrane</keyword>
<protein>
    <submittedName>
        <fullName evidence="7">Oligosaccharide flippase family protein</fullName>
    </submittedName>
</protein>
<feature type="transmembrane region" description="Helical" evidence="6">
    <location>
        <begin position="158"/>
        <end position="176"/>
    </location>
</feature>
<evidence type="ECO:0000313" key="7">
    <source>
        <dbReference type="EMBL" id="MBF0598349.1"/>
    </source>
</evidence>
<feature type="transmembrane region" description="Helical" evidence="6">
    <location>
        <begin position="12"/>
        <end position="32"/>
    </location>
</feature>
<organism evidence="7 8">
    <name type="scientific">Faecalibacter rhinopitheci</name>
    <dbReference type="NCBI Taxonomy" id="2779678"/>
    <lineage>
        <taxon>Bacteria</taxon>
        <taxon>Pseudomonadati</taxon>
        <taxon>Bacteroidota</taxon>
        <taxon>Flavobacteriia</taxon>
        <taxon>Flavobacteriales</taxon>
        <taxon>Weeksellaceae</taxon>
        <taxon>Faecalibacter</taxon>
    </lineage>
</organism>
<feature type="transmembrane region" description="Helical" evidence="6">
    <location>
        <begin position="258"/>
        <end position="283"/>
    </location>
</feature>
<dbReference type="InterPro" id="IPR002797">
    <property type="entry name" value="Polysacc_synth"/>
</dbReference>
<evidence type="ECO:0000256" key="4">
    <source>
        <dbReference type="ARBA" id="ARBA00022989"/>
    </source>
</evidence>
<proteinExistence type="predicted"/>
<feature type="transmembrane region" description="Helical" evidence="6">
    <location>
        <begin position="463"/>
        <end position="483"/>
    </location>
</feature>
<sequence length="504" mass="56873">MNQIKKGALLSYINIFLTNTIGLILTPFIVKSLGDSEYGLYTLIGAFVGYIAIMDLGLNNTIVRYVSKYRALEDKESEENFLGTSFIIYGVISFFVVIVGSIFYFNLENIFSSSLNPEEIKKAKLMTLILIFNLAITLPGGAFTAISNAYEKFVFPRALANIKYILRSILVILILYLGADSIGLVILDTFINVLTIIATFIYIKKYIKVKFKFQFPQKTMLYEIFSYSVWIFIFAIIGQIQWKGGQFIIGTNLGTKEVAVYAIGILLGSYYGAFSGALSNLFLPRATQMVVHSATNIQLTHSLIKIGRYSLFSLLLIFIGFVALGKEFIILWVGETYLDAYYIAIIIMVGYTIPLSQTFANSLLEAKKLFKFKTLVYFTSLFIGTLISFYYVKKNGIIGVISCIVISWLISQIVMNIFYIKILKLDIKQFFIKSLKDFIPPLISTSIASLFIIYIPIDGWIGLTVKGILIVISYILSLIFLTMNEEEKQILNKILKTKNGIKIK</sequence>
<dbReference type="RefSeq" id="WP_194183933.1">
    <property type="nucleotide sequence ID" value="NZ_JADGIK010000014.1"/>
</dbReference>
<feature type="transmembrane region" description="Helical" evidence="6">
    <location>
        <begin position="80"/>
        <end position="105"/>
    </location>
</feature>
<keyword evidence="2" id="KW-1003">Cell membrane</keyword>
<feature type="transmembrane region" description="Helical" evidence="6">
    <location>
        <begin position="397"/>
        <end position="418"/>
    </location>
</feature>
<feature type="transmembrane region" description="Helical" evidence="6">
    <location>
        <begin position="38"/>
        <end position="59"/>
    </location>
</feature>
<evidence type="ECO:0000256" key="1">
    <source>
        <dbReference type="ARBA" id="ARBA00004651"/>
    </source>
</evidence>
<evidence type="ECO:0000256" key="2">
    <source>
        <dbReference type="ARBA" id="ARBA00022475"/>
    </source>
</evidence>
<keyword evidence="3 6" id="KW-0812">Transmembrane</keyword>
<name>A0A8J7FR66_9FLAO</name>
<dbReference type="GO" id="GO:0005886">
    <property type="term" value="C:plasma membrane"/>
    <property type="evidence" value="ECO:0007669"/>
    <property type="project" value="UniProtKB-SubCell"/>
</dbReference>
<feature type="transmembrane region" description="Helical" evidence="6">
    <location>
        <begin position="340"/>
        <end position="360"/>
    </location>
</feature>